<accession>A0A1A5YUR0</accession>
<evidence type="ECO:0000256" key="1">
    <source>
        <dbReference type="ARBA" id="ARBA00022475"/>
    </source>
</evidence>
<dbReference type="OrthoDB" id="2492023at2"/>
<evidence type="ECO:0000256" key="4">
    <source>
        <dbReference type="ARBA" id="ARBA00023139"/>
    </source>
</evidence>
<dbReference type="InterPro" id="IPR050490">
    <property type="entry name" value="Bact_solute-bd_prot1"/>
</dbReference>
<keyword evidence="8" id="KW-1185">Reference proteome</keyword>
<proteinExistence type="predicted"/>
<dbReference type="InterPro" id="IPR006059">
    <property type="entry name" value="SBP"/>
</dbReference>
<sequence>MNGKKRKAWTKKGSVVALILACAMVFGACSSNSGGSSEPSSSGNGGEKPSKRVTLKVEVFDRGNSPAGATITNNYLTNYVQKSFGDPNNIDVEFVPVPRSEEVEKLNVLMASGSNVPDIVFTYDPNTFNRYAKQQGLTDVGPLLDEHGKKLKEFIGEDLMAYGKYDGVQYAIPAKRANIGKYASFIREDWLKTLGMELPQTTEELYEVLKAFKEKDPGKTGGQVIPMGMTIANAQFEPLLWSFIKPMTDEQKYTLTQQLGSNDYPILLPGFKDGLLFMNKLFNEGLMSKDFGLDNDKKKLGEDVSNGKVGFFSEDDINPFYENLMYDLLQTNVPGAKLTPIDAFTNEEGKHPKPLYAANGMYIMIPKSSERAVEAVKYLEWMVSDDHLFHIQNGVENENYKLVDGIAVAMDDQPQDVLDRLYNSGDMGIISNGKQLGSQEKNLKARAMQMPSKFFAEVEAAQNIALTDGIEPLLMSRPIEAQTKYATTLKDKFNEIIVKTTMAKPDQFESMYESLMKDYMASGGQAILDERIEVYKEMQSK</sequence>
<organism evidence="7 8">
    <name type="scientific">Paenibacillus oryzae</name>
    <dbReference type="NCBI Taxonomy" id="1844972"/>
    <lineage>
        <taxon>Bacteria</taxon>
        <taxon>Bacillati</taxon>
        <taxon>Bacillota</taxon>
        <taxon>Bacilli</taxon>
        <taxon>Bacillales</taxon>
        <taxon>Paenibacillaceae</taxon>
        <taxon>Paenibacillus</taxon>
    </lineage>
</organism>
<name>A0A1A5YUR0_9BACL</name>
<protein>
    <submittedName>
        <fullName evidence="7">ABC transporter substrate-binding protein</fullName>
    </submittedName>
</protein>
<comment type="caution">
    <text evidence="7">The sequence shown here is derived from an EMBL/GenBank/DDBJ whole genome shotgun (WGS) entry which is preliminary data.</text>
</comment>
<keyword evidence="5" id="KW-0449">Lipoprotein</keyword>
<dbReference type="PROSITE" id="PS51257">
    <property type="entry name" value="PROKAR_LIPOPROTEIN"/>
    <property type="match status" value="1"/>
</dbReference>
<dbReference type="SUPFAM" id="SSF53850">
    <property type="entry name" value="Periplasmic binding protein-like II"/>
    <property type="match status" value="1"/>
</dbReference>
<feature type="chain" id="PRO_5038784562" evidence="6">
    <location>
        <begin position="28"/>
        <end position="541"/>
    </location>
</feature>
<evidence type="ECO:0000313" key="8">
    <source>
        <dbReference type="Proteomes" id="UP000092024"/>
    </source>
</evidence>
<evidence type="ECO:0000256" key="2">
    <source>
        <dbReference type="ARBA" id="ARBA00022729"/>
    </source>
</evidence>
<dbReference type="PANTHER" id="PTHR43649">
    <property type="entry name" value="ARABINOSE-BINDING PROTEIN-RELATED"/>
    <property type="match status" value="1"/>
</dbReference>
<dbReference type="Proteomes" id="UP000092024">
    <property type="component" value="Unassembled WGS sequence"/>
</dbReference>
<dbReference type="PANTHER" id="PTHR43649:SF33">
    <property type="entry name" value="POLYGALACTURONAN_RHAMNOGALACTURONAN-BINDING PROTEIN YTCQ"/>
    <property type="match status" value="1"/>
</dbReference>
<dbReference type="EMBL" id="LYPA01000018">
    <property type="protein sequence ID" value="OBR69376.1"/>
    <property type="molecule type" value="Genomic_DNA"/>
</dbReference>
<gene>
    <name evidence="7" type="ORF">A7K91_21560</name>
</gene>
<evidence type="ECO:0000256" key="3">
    <source>
        <dbReference type="ARBA" id="ARBA00023136"/>
    </source>
</evidence>
<dbReference type="Gene3D" id="3.40.190.10">
    <property type="entry name" value="Periplasmic binding protein-like II"/>
    <property type="match status" value="2"/>
</dbReference>
<keyword evidence="1" id="KW-1003">Cell membrane</keyword>
<feature type="signal peptide" evidence="6">
    <location>
        <begin position="1"/>
        <end position="27"/>
    </location>
</feature>
<evidence type="ECO:0000256" key="5">
    <source>
        <dbReference type="ARBA" id="ARBA00023288"/>
    </source>
</evidence>
<keyword evidence="2 6" id="KW-0732">Signal</keyword>
<dbReference type="AlphaFoldDB" id="A0A1A5YUR0"/>
<dbReference type="STRING" id="1844972.A7K91_21560"/>
<dbReference type="Pfam" id="PF01547">
    <property type="entry name" value="SBP_bac_1"/>
    <property type="match status" value="1"/>
</dbReference>
<evidence type="ECO:0000256" key="6">
    <source>
        <dbReference type="SAM" id="SignalP"/>
    </source>
</evidence>
<keyword evidence="4" id="KW-0564">Palmitate</keyword>
<keyword evidence="3" id="KW-0472">Membrane</keyword>
<reference evidence="7 8" key="1">
    <citation type="submission" date="2016-05" db="EMBL/GenBank/DDBJ databases">
        <title>Paenibacillus oryzae. sp. nov., isolated from the rice root.</title>
        <authorList>
            <person name="Zhang J."/>
            <person name="Zhang X."/>
        </authorList>
    </citation>
    <scope>NUCLEOTIDE SEQUENCE [LARGE SCALE GENOMIC DNA]</scope>
    <source>
        <strain evidence="7 8">1DrF-4</strain>
    </source>
</reference>
<evidence type="ECO:0000313" key="7">
    <source>
        <dbReference type="EMBL" id="OBR69376.1"/>
    </source>
</evidence>
<dbReference type="RefSeq" id="WP_068678517.1">
    <property type="nucleotide sequence ID" value="NZ_LYPA01000018.1"/>
</dbReference>